<name>A0ABQ4UYH0_9HYPH</name>
<evidence type="ECO:0000313" key="1">
    <source>
        <dbReference type="EMBL" id="GJE77193.1"/>
    </source>
</evidence>
<reference evidence="1" key="1">
    <citation type="journal article" date="2021" name="Front. Microbiol.">
        <title>Comprehensive Comparative Genomics and Phenotyping of Methylobacterium Species.</title>
        <authorList>
            <person name="Alessa O."/>
            <person name="Ogura Y."/>
            <person name="Fujitani Y."/>
            <person name="Takami H."/>
            <person name="Hayashi T."/>
            <person name="Sahin N."/>
            <person name="Tani A."/>
        </authorList>
    </citation>
    <scope>NUCLEOTIDE SEQUENCE</scope>
    <source>
        <strain evidence="1">DSM 14458</strain>
    </source>
</reference>
<evidence type="ECO:0000313" key="2">
    <source>
        <dbReference type="Proteomes" id="UP001055093"/>
    </source>
</evidence>
<keyword evidence="2" id="KW-1185">Reference proteome</keyword>
<comment type="caution">
    <text evidence="1">The sequence shown here is derived from an EMBL/GenBank/DDBJ whole genome shotgun (WGS) entry which is preliminary data.</text>
</comment>
<organism evidence="1 2">
    <name type="scientific">Methylorubrum suomiense</name>
    <dbReference type="NCBI Taxonomy" id="144191"/>
    <lineage>
        <taxon>Bacteria</taxon>
        <taxon>Pseudomonadati</taxon>
        <taxon>Pseudomonadota</taxon>
        <taxon>Alphaproteobacteria</taxon>
        <taxon>Hyphomicrobiales</taxon>
        <taxon>Methylobacteriaceae</taxon>
        <taxon>Methylorubrum</taxon>
    </lineage>
</organism>
<dbReference type="EMBL" id="BPRE01000013">
    <property type="protein sequence ID" value="GJE77193.1"/>
    <property type="molecule type" value="Genomic_DNA"/>
</dbReference>
<sequence>MAERLPKPPCPICGDPNAYPLWVDRARPEACAADKSWHDGGPITIQTVLECPLQMSKARQSAEFRKLVPDAFDANGKMLPGQLARVLGAYAEAYPGRRVVL</sequence>
<dbReference type="RefSeq" id="WP_238308315.1">
    <property type="nucleotide sequence ID" value="NZ_BPRE01000013.1"/>
</dbReference>
<dbReference type="Proteomes" id="UP001055093">
    <property type="component" value="Unassembled WGS sequence"/>
</dbReference>
<evidence type="ECO:0008006" key="3">
    <source>
        <dbReference type="Google" id="ProtNLM"/>
    </source>
</evidence>
<protein>
    <recommendedName>
        <fullName evidence="3">Lar family restriction alleviation protein</fullName>
    </recommendedName>
</protein>
<accession>A0ABQ4UYH0</accession>
<proteinExistence type="predicted"/>
<gene>
    <name evidence="1" type="ORF">BGCPKDLD_3796</name>
</gene>
<reference evidence="1" key="2">
    <citation type="submission" date="2021-08" db="EMBL/GenBank/DDBJ databases">
        <authorList>
            <person name="Tani A."/>
            <person name="Ola A."/>
            <person name="Ogura Y."/>
            <person name="Katsura K."/>
            <person name="Hayashi T."/>
        </authorList>
    </citation>
    <scope>NUCLEOTIDE SEQUENCE</scope>
    <source>
        <strain evidence="1">DSM 14458</strain>
    </source>
</reference>